<gene>
    <name evidence="1" type="ORF">SAMN04487995_2803</name>
</gene>
<name>A0A1H6UXJ9_9BACT</name>
<proteinExistence type="predicted"/>
<dbReference type="RefSeq" id="WP_229209607.1">
    <property type="nucleotide sequence ID" value="NZ_FNXY01000004.1"/>
</dbReference>
<dbReference type="EMBL" id="FNXY01000004">
    <property type="protein sequence ID" value="SEI97008.1"/>
    <property type="molecule type" value="Genomic_DNA"/>
</dbReference>
<organism evidence="1 2">
    <name type="scientific">Dyadobacter koreensis</name>
    <dbReference type="NCBI Taxonomy" id="408657"/>
    <lineage>
        <taxon>Bacteria</taxon>
        <taxon>Pseudomonadati</taxon>
        <taxon>Bacteroidota</taxon>
        <taxon>Cytophagia</taxon>
        <taxon>Cytophagales</taxon>
        <taxon>Spirosomataceae</taxon>
        <taxon>Dyadobacter</taxon>
    </lineage>
</organism>
<sequence length="216" mass="25009">MRNSFYIQISVSDEQKQFARQLVEHSLRHYKIPNIWDHHDDRFSRTRMLRYTGTLGEIIFADLYHFHRPAKSFGASDGRDFGQDFLIISEEQNFSVDIKSMKRRSGDLSSNFVLNIPAHQLHKPGSKTSHYFCISFHQSESRGTIASLIGFIDKDALTTGEIGTFYKAGSTRVRHDHTSFTFHENTYEILFGDIDSPVVTDYIRGLKGFRICYLKN</sequence>
<dbReference type="AlphaFoldDB" id="A0A1H6UXJ9"/>
<evidence type="ECO:0000313" key="2">
    <source>
        <dbReference type="Proteomes" id="UP000199532"/>
    </source>
</evidence>
<accession>A0A1H6UXJ9</accession>
<dbReference type="STRING" id="408657.SAMN04487995_2803"/>
<protein>
    <submittedName>
        <fullName evidence="1">Uncharacterized protein</fullName>
    </submittedName>
</protein>
<keyword evidence="2" id="KW-1185">Reference proteome</keyword>
<dbReference type="Proteomes" id="UP000199532">
    <property type="component" value="Unassembled WGS sequence"/>
</dbReference>
<reference evidence="1 2" key="1">
    <citation type="submission" date="2016-10" db="EMBL/GenBank/DDBJ databases">
        <authorList>
            <person name="de Groot N.N."/>
        </authorList>
    </citation>
    <scope>NUCLEOTIDE SEQUENCE [LARGE SCALE GENOMIC DNA]</scope>
    <source>
        <strain evidence="1 2">DSM 19938</strain>
    </source>
</reference>
<evidence type="ECO:0000313" key="1">
    <source>
        <dbReference type="EMBL" id="SEI97008.1"/>
    </source>
</evidence>